<feature type="domain" description="Cytochrome c" evidence="5">
    <location>
        <begin position="33"/>
        <end position="136"/>
    </location>
</feature>
<reference evidence="7" key="1">
    <citation type="submission" date="2023-07" db="EMBL/GenBank/DDBJ databases">
        <title>Study on multiphase classification of strain Alteromonas salexigens isolated from the Yellow Sea.</title>
        <authorList>
            <person name="Sun L."/>
        </authorList>
    </citation>
    <scope>NUCLEOTIDE SEQUENCE [LARGE SCALE GENOMIC DNA]</scope>
    <source>
        <strain evidence="7">ASW11-19</strain>
    </source>
</reference>
<sequence>MKKQLLLAVCTSVGLTACGFGPESPRGFSLPEGDAQAGKALFAEYRCTDCHTVEGITVPADHNYVMPKPVSLGGSSSRVTTYGELVTSVINPSHKLSRRYPVSQTTEGGKSRMRDMNDIMTVADLIDIVAFLQPKYEVVPYRTTEYRLYELRNTQREAKD</sequence>
<dbReference type="SUPFAM" id="SSF46626">
    <property type="entry name" value="Cytochrome c"/>
    <property type="match status" value="1"/>
</dbReference>
<dbReference type="Pfam" id="PF00034">
    <property type="entry name" value="Cytochrom_C"/>
    <property type="match status" value="1"/>
</dbReference>
<dbReference type="RefSeq" id="WP_262992815.1">
    <property type="nucleotide sequence ID" value="NZ_JAOTJC010000006.1"/>
</dbReference>
<dbReference type="EMBL" id="JAOTJC010000006">
    <property type="protein sequence ID" value="MCU7554130.1"/>
    <property type="molecule type" value="Genomic_DNA"/>
</dbReference>
<organism evidence="6 7">
    <name type="scientific">Alteromonas salexigens</name>
    <dbReference type="NCBI Taxonomy" id="2982530"/>
    <lineage>
        <taxon>Bacteria</taxon>
        <taxon>Pseudomonadati</taxon>
        <taxon>Pseudomonadota</taxon>
        <taxon>Gammaproteobacteria</taxon>
        <taxon>Alteromonadales</taxon>
        <taxon>Alteromonadaceae</taxon>
        <taxon>Alteromonas/Salinimonas group</taxon>
        <taxon>Alteromonas</taxon>
    </lineage>
</organism>
<dbReference type="Gene3D" id="1.10.760.10">
    <property type="entry name" value="Cytochrome c-like domain"/>
    <property type="match status" value="1"/>
</dbReference>
<evidence type="ECO:0000256" key="4">
    <source>
        <dbReference type="PROSITE-ProRule" id="PRU00433"/>
    </source>
</evidence>
<dbReference type="Proteomes" id="UP001209257">
    <property type="component" value="Unassembled WGS sequence"/>
</dbReference>
<dbReference type="InterPro" id="IPR009056">
    <property type="entry name" value="Cyt_c-like_dom"/>
</dbReference>
<evidence type="ECO:0000256" key="2">
    <source>
        <dbReference type="ARBA" id="ARBA00022723"/>
    </source>
</evidence>
<dbReference type="PROSITE" id="PS51007">
    <property type="entry name" value="CYTC"/>
    <property type="match status" value="1"/>
</dbReference>
<evidence type="ECO:0000259" key="5">
    <source>
        <dbReference type="PROSITE" id="PS51007"/>
    </source>
</evidence>
<keyword evidence="2 4" id="KW-0479">Metal-binding</keyword>
<name>A0ABT2VM23_9ALTE</name>
<evidence type="ECO:0000256" key="3">
    <source>
        <dbReference type="ARBA" id="ARBA00023004"/>
    </source>
</evidence>
<proteinExistence type="predicted"/>
<gene>
    <name evidence="6" type="ORF">OCL06_05930</name>
</gene>
<keyword evidence="7" id="KW-1185">Reference proteome</keyword>
<dbReference type="InterPro" id="IPR036909">
    <property type="entry name" value="Cyt_c-like_dom_sf"/>
</dbReference>
<evidence type="ECO:0000256" key="1">
    <source>
        <dbReference type="ARBA" id="ARBA00022617"/>
    </source>
</evidence>
<evidence type="ECO:0000313" key="6">
    <source>
        <dbReference type="EMBL" id="MCU7554130.1"/>
    </source>
</evidence>
<evidence type="ECO:0000313" key="7">
    <source>
        <dbReference type="Proteomes" id="UP001209257"/>
    </source>
</evidence>
<keyword evidence="3 4" id="KW-0408">Iron</keyword>
<comment type="caution">
    <text evidence="6">The sequence shown here is derived from an EMBL/GenBank/DDBJ whole genome shotgun (WGS) entry which is preliminary data.</text>
</comment>
<protein>
    <submittedName>
        <fullName evidence="6">Cytochrome c</fullName>
    </submittedName>
</protein>
<keyword evidence="1 4" id="KW-0349">Heme</keyword>
<dbReference type="PROSITE" id="PS51257">
    <property type="entry name" value="PROKAR_LIPOPROTEIN"/>
    <property type="match status" value="1"/>
</dbReference>
<accession>A0ABT2VM23</accession>